<keyword evidence="2" id="KW-1185">Reference proteome</keyword>
<reference evidence="2" key="1">
    <citation type="submission" date="2016-10" db="EMBL/GenBank/DDBJ databases">
        <authorList>
            <person name="Varghese N."/>
            <person name="Submissions S."/>
        </authorList>
    </citation>
    <scope>NUCLEOTIDE SEQUENCE [LARGE SCALE GENOMIC DNA]</scope>
    <source>
        <strain evidence="2">CGMCC 1.6963</strain>
    </source>
</reference>
<dbReference type="InterPro" id="IPR019587">
    <property type="entry name" value="Polyketide_cyclase/dehydratase"/>
</dbReference>
<dbReference type="STRING" id="587636.SAMN05216199_1712"/>
<dbReference type="EMBL" id="FOHB01000002">
    <property type="protein sequence ID" value="SER99359.1"/>
    <property type="molecule type" value="Genomic_DNA"/>
</dbReference>
<evidence type="ECO:0000313" key="1">
    <source>
        <dbReference type="EMBL" id="SER99359.1"/>
    </source>
</evidence>
<organism evidence="1 2">
    <name type="scientific">Pedococcus cremeus</name>
    <dbReference type="NCBI Taxonomy" id="587636"/>
    <lineage>
        <taxon>Bacteria</taxon>
        <taxon>Bacillati</taxon>
        <taxon>Actinomycetota</taxon>
        <taxon>Actinomycetes</taxon>
        <taxon>Micrococcales</taxon>
        <taxon>Intrasporangiaceae</taxon>
        <taxon>Pedococcus</taxon>
    </lineage>
</organism>
<dbReference type="InterPro" id="IPR023393">
    <property type="entry name" value="START-like_dom_sf"/>
</dbReference>
<dbReference type="OrthoDB" id="3371087at2"/>
<dbReference type="AlphaFoldDB" id="A0A1H9TQS1"/>
<evidence type="ECO:0000313" key="2">
    <source>
        <dbReference type="Proteomes" id="UP000199019"/>
    </source>
</evidence>
<protein>
    <submittedName>
        <fullName evidence="1">Carbon monoxide dehydrogenase subunit G</fullName>
    </submittedName>
</protein>
<dbReference type="CDD" id="cd08865">
    <property type="entry name" value="SRPBCC_10"/>
    <property type="match status" value="1"/>
</dbReference>
<dbReference type="SUPFAM" id="SSF55961">
    <property type="entry name" value="Bet v1-like"/>
    <property type="match status" value="1"/>
</dbReference>
<sequence>MKIQRTVTVDKPLSTVFAYLSDFTTTTEWDPGTVRTVRQSGDGGVGTSYHNTTKFAGRETELVYVVEELVPDRRFALRGENKTLVAHDTLEFSGDGSRSTVTYTADFEFKGLTRFVAPLLAPAFTKLGNDAERGMREALSRL</sequence>
<name>A0A1H9TQS1_9MICO</name>
<dbReference type="Proteomes" id="UP000199019">
    <property type="component" value="Unassembled WGS sequence"/>
</dbReference>
<gene>
    <name evidence="1" type="ORF">SAMN05216199_1712</name>
</gene>
<accession>A0A1H9TQS1</accession>
<dbReference type="Pfam" id="PF10604">
    <property type="entry name" value="Polyketide_cyc2"/>
    <property type="match status" value="1"/>
</dbReference>
<proteinExistence type="predicted"/>
<dbReference type="Gene3D" id="3.30.530.20">
    <property type="match status" value="1"/>
</dbReference>
<dbReference type="RefSeq" id="WP_091757147.1">
    <property type="nucleotide sequence ID" value="NZ_FOHB01000002.1"/>
</dbReference>